<dbReference type="Proteomes" id="UP000220005">
    <property type="component" value="Unassembled WGS sequence"/>
</dbReference>
<accession>A0A2A7ALM9</accession>
<dbReference type="AlphaFoldDB" id="A0A2A7ALM9"/>
<name>A0A2A7ALM9_9FIRM</name>
<dbReference type="EMBL" id="NMTY01000033">
    <property type="protein sequence ID" value="PDX80070.1"/>
    <property type="molecule type" value="Genomic_DNA"/>
</dbReference>
<sequence length="357" mass="41200">MNQTTEKEKPKRWKLVLLGLLMILLAGMTVANIQRGLTSQIYLYGEEHSQQRILDEELEIWGGYYARGMRDLFVEFPYFDAQFLNLWMKADDDELLNLQFQDWQGTQGGTEVMKNFLKQIKERYPETVFHGTDVGHTWKSTGARYLADLEANGQNDTAEYQRVLENIEQGKTYYATRQTDSDAADAYRENKMVENFERSYQELEAERRADIMGIYGSAHIASSYSRPDYMAGQLSETYGGRVHTEDLSMLTEPLATETITVNGKRYTASYFGEEDISKISGYKTRKFWRLENAYQDFKDLPTTGEVMGCNNYPMAVETGQVFMVELLNRAGTTETRYYRADGNQLEGQPVTEWVEVD</sequence>
<dbReference type="SUPFAM" id="SSF159501">
    <property type="entry name" value="EreA/ChaN-like"/>
    <property type="match status" value="1"/>
</dbReference>
<organism evidence="1 2">
    <name type="scientific">Faecalibacterium prausnitzii</name>
    <dbReference type="NCBI Taxonomy" id="853"/>
    <lineage>
        <taxon>Bacteria</taxon>
        <taxon>Bacillati</taxon>
        <taxon>Bacillota</taxon>
        <taxon>Clostridia</taxon>
        <taxon>Eubacteriales</taxon>
        <taxon>Oscillospiraceae</taxon>
        <taxon>Faecalibacterium</taxon>
    </lineage>
</organism>
<comment type="caution">
    <text evidence="1">The sequence shown here is derived from an EMBL/GenBank/DDBJ whole genome shotgun (WGS) entry which is preliminary data.</text>
</comment>
<proteinExistence type="predicted"/>
<dbReference type="RefSeq" id="WP_097840320.1">
    <property type="nucleotide sequence ID" value="NZ_NMTY01000033.1"/>
</dbReference>
<evidence type="ECO:0000313" key="1">
    <source>
        <dbReference type="EMBL" id="PDX80070.1"/>
    </source>
</evidence>
<reference evidence="1 2" key="1">
    <citation type="journal article" date="2017" name="Front. Microbiol.">
        <title>New Insights into the Diversity of the Genus Faecalibacterium.</title>
        <authorList>
            <person name="Benevides L."/>
            <person name="Burman S."/>
            <person name="Martin R."/>
            <person name="Robert V."/>
            <person name="Thomas M."/>
            <person name="Miquel S."/>
            <person name="Chain F."/>
            <person name="Sokol H."/>
            <person name="Bermudez-Humaran L.G."/>
            <person name="Morrison M."/>
            <person name="Langella P."/>
            <person name="Azevedo V.A."/>
            <person name="Chatel J.M."/>
            <person name="Soares S."/>
        </authorList>
    </citation>
    <scope>NUCLEOTIDE SEQUENCE [LARGE SCALE GENOMIC DNA]</scope>
    <source>
        <strain evidence="1 2">CNCM I 4575</strain>
    </source>
</reference>
<protein>
    <submittedName>
        <fullName evidence="1">Uncharacterized protein</fullName>
    </submittedName>
</protein>
<evidence type="ECO:0000313" key="2">
    <source>
        <dbReference type="Proteomes" id="UP000220005"/>
    </source>
</evidence>
<gene>
    <name evidence="1" type="ORF">CGS58_14235</name>
</gene>